<feature type="region of interest" description="Disordered" evidence="13">
    <location>
        <begin position="153"/>
        <end position="185"/>
    </location>
</feature>
<dbReference type="InterPro" id="IPR006367">
    <property type="entry name" value="Sirohaem_synthase_N"/>
</dbReference>
<dbReference type="FunFam" id="3.40.1010.10:FF:000001">
    <property type="entry name" value="Siroheme synthase"/>
    <property type="match status" value="1"/>
</dbReference>
<evidence type="ECO:0000256" key="11">
    <source>
        <dbReference type="ARBA" id="ARBA00047561"/>
    </source>
</evidence>
<dbReference type="PANTHER" id="PTHR45790">
    <property type="entry name" value="SIROHEME SYNTHASE-RELATED"/>
    <property type="match status" value="1"/>
</dbReference>
<dbReference type="GO" id="GO:0051287">
    <property type="term" value="F:NAD binding"/>
    <property type="evidence" value="ECO:0007669"/>
    <property type="project" value="InterPro"/>
</dbReference>
<dbReference type="InterPro" id="IPR014777">
    <property type="entry name" value="4pyrrole_Mease_sub1"/>
</dbReference>
<evidence type="ECO:0000256" key="12">
    <source>
        <dbReference type="PIRSR" id="PIRSR036426-1"/>
    </source>
</evidence>
<keyword evidence="5" id="KW-0949">S-adenosyl-L-methionine</keyword>
<dbReference type="InterPro" id="IPR050161">
    <property type="entry name" value="Siro_Cobalamin_biosynth"/>
</dbReference>
<keyword evidence="10" id="KW-0511">Multifunctional enzyme</keyword>
<dbReference type="InterPro" id="IPR036291">
    <property type="entry name" value="NAD(P)-bd_dom_sf"/>
</dbReference>
<dbReference type="InterPro" id="IPR014776">
    <property type="entry name" value="4pyrrole_Mease_sub2"/>
</dbReference>
<keyword evidence="2" id="KW-0169">Cobalamin biosynthesis</keyword>
<keyword evidence="6" id="KW-0560">Oxidoreductase</keyword>
<keyword evidence="16" id="KW-1185">Reference proteome</keyword>
<dbReference type="Gene3D" id="3.40.1010.10">
    <property type="entry name" value="Cobalt-precorrin-4 Transmethylase, Domain 1"/>
    <property type="match status" value="1"/>
</dbReference>
<dbReference type="GO" id="GO:0004851">
    <property type="term" value="F:uroporphyrin-III C-methyltransferase activity"/>
    <property type="evidence" value="ECO:0007669"/>
    <property type="project" value="InterPro"/>
</dbReference>
<dbReference type="Pfam" id="PF13241">
    <property type="entry name" value="NAD_binding_7"/>
    <property type="match status" value="1"/>
</dbReference>
<evidence type="ECO:0000256" key="4">
    <source>
        <dbReference type="ARBA" id="ARBA00022679"/>
    </source>
</evidence>
<evidence type="ECO:0000313" key="15">
    <source>
        <dbReference type="EMBL" id="GID11354.1"/>
    </source>
</evidence>
<comment type="caution">
    <text evidence="15">The sequence shown here is derived from an EMBL/GenBank/DDBJ whole genome shotgun (WGS) entry which is preliminary data.</text>
</comment>
<dbReference type="SUPFAM" id="SSF51735">
    <property type="entry name" value="NAD(P)-binding Rossmann-fold domains"/>
    <property type="match status" value="1"/>
</dbReference>
<gene>
    <name evidence="15" type="primary">cobA</name>
    <name evidence="15" type="ORF">Aru02nite_22430</name>
</gene>
<keyword evidence="7" id="KW-0520">NAD</keyword>
<evidence type="ECO:0000313" key="16">
    <source>
        <dbReference type="Proteomes" id="UP000612808"/>
    </source>
</evidence>
<dbReference type="Gene3D" id="3.30.950.10">
    <property type="entry name" value="Methyltransferase, Cobalt-precorrin-4 Transmethylase, Domain 2"/>
    <property type="match status" value="1"/>
</dbReference>
<dbReference type="CDD" id="cd11642">
    <property type="entry name" value="SUMT"/>
    <property type="match status" value="1"/>
</dbReference>
<reference evidence="15" key="1">
    <citation type="submission" date="2021-01" db="EMBL/GenBank/DDBJ databases">
        <title>Whole genome shotgun sequence of Actinocatenispora rupis NBRC 107355.</title>
        <authorList>
            <person name="Komaki H."/>
            <person name="Tamura T."/>
        </authorList>
    </citation>
    <scope>NUCLEOTIDE SEQUENCE</scope>
    <source>
        <strain evidence="15">NBRC 107355</strain>
    </source>
</reference>
<dbReference type="AlphaFoldDB" id="A0A8J3NDD0"/>
<evidence type="ECO:0000256" key="9">
    <source>
        <dbReference type="ARBA" id="ARBA00023244"/>
    </source>
</evidence>
<proteinExistence type="predicted"/>
<evidence type="ECO:0000256" key="7">
    <source>
        <dbReference type="ARBA" id="ARBA00023027"/>
    </source>
</evidence>
<dbReference type="NCBIfam" id="TIGR01469">
    <property type="entry name" value="cobA_cysG_Cterm"/>
    <property type="match status" value="1"/>
</dbReference>
<evidence type="ECO:0000256" key="3">
    <source>
        <dbReference type="ARBA" id="ARBA00022603"/>
    </source>
</evidence>
<dbReference type="GO" id="GO:0043115">
    <property type="term" value="F:precorrin-2 dehydrogenase activity"/>
    <property type="evidence" value="ECO:0007669"/>
    <property type="project" value="UniProtKB-EC"/>
</dbReference>
<dbReference type="Gene3D" id="3.40.50.720">
    <property type="entry name" value="NAD(P)-binding Rossmann-like Domain"/>
    <property type="match status" value="1"/>
</dbReference>
<dbReference type="UniPathway" id="UPA00262">
    <property type="reaction ID" value="UER00222"/>
</dbReference>
<dbReference type="NCBIfam" id="NF004790">
    <property type="entry name" value="PRK06136.1"/>
    <property type="match status" value="1"/>
</dbReference>
<sequence length="423" mass="43804">MSALYPLGLRLAGRRVLVTGGGTVAQRRVPVLLDAGADVVLVAPEVTPALEDLATAGRIRWERRAFVPSDVDGAWLVVAATDDPAANADASRAAESARTFCVRADDADAATAWTPAVARHDEVTVAVLGGGDPRRAAWLRDRIAAGLADGDLDAPRFRRPDRDRHADPPPDRPGVLRPADPRPVPGVALVGAGPGDPELITVRGRRLLGRADVVVVDRLAPQLLLDGLRPDVEVVDAAKIPHGRQLAQEAINATIVEHALAGRYVVRLKGGDPFVFGRGGEEADACLAAGVPVEVVPGVTSAISVPGLAGIPVTHRGVTHELVIVSGHVPPDHPDSLVDWAALARLRGTVVLLMAVRTLPAISATLVRLGRPADTPAAVVQEGGTAHQRTVTGTLDTIADIATAAGITAPAIVVLGDVVTALP</sequence>
<feature type="active site" description="Proton donor" evidence="12">
    <location>
        <position position="239"/>
    </location>
</feature>
<keyword evidence="3" id="KW-0489">Methyltransferase</keyword>
<evidence type="ECO:0000256" key="2">
    <source>
        <dbReference type="ARBA" id="ARBA00022573"/>
    </source>
</evidence>
<dbReference type="SUPFAM" id="SSF53790">
    <property type="entry name" value="Tetrapyrrole methylase"/>
    <property type="match status" value="1"/>
</dbReference>
<accession>A0A8J3NDD0</accession>
<dbReference type="PANTHER" id="PTHR45790:SF3">
    <property type="entry name" value="S-ADENOSYL-L-METHIONINE-DEPENDENT UROPORPHYRINOGEN III METHYLTRANSFERASE, CHLOROPLASTIC"/>
    <property type="match status" value="1"/>
</dbReference>
<keyword evidence="4" id="KW-0808">Transferase</keyword>
<dbReference type="InterPro" id="IPR003043">
    <property type="entry name" value="Uropor_MeTrfase_CS"/>
</dbReference>
<keyword evidence="8" id="KW-0456">Lyase</keyword>
<evidence type="ECO:0000256" key="13">
    <source>
        <dbReference type="SAM" id="MobiDB-lite"/>
    </source>
</evidence>
<dbReference type="InterPro" id="IPR000878">
    <property type="entry name" value="4pyrrol_Mease"/>
</dbReference>
<dbReference type="GO" id="GO:0051266">
    <property type="term" value="F:sirohydrochlorin ferrochelatase activity"/>
    <property type="evidence" value="ECO:0007669"/>
    <property type="project" value="InterPro"/>
</dbReference>
<dbReference type="InterPro" id="IPR006366">
    <property type="entry name" value="CobA/CysG_C"/>
</dbReference>
<dbReference type="InterPro" id="IPR012409">
    <property type="entry name" value="Sirohaem_synth"/>
</dbReference>
<dbReference type="NCBIfam" id="TIGR01470">
    <property type="entry name" value="cysG_Nterm"/>
    <property type="match status" value="1"/>
</dbReference>
<evidence type="ECO:0000256" key="1">
    <source>
        <dbReference type="ARBA" id="ARBA00005010"/>
    </source>
</evidence>
<dbReference type="Proteomes" id="UP000612808">
    <property type="component" value="Unassembled WGS sequence"/>
</dbReference>
<dbReference type="GO" id="GO:0019354">
    <property type="term" value="P:siroheme biosynthetic process"/>
    <property type="evidence" value="ECO:0007669"/>
    <property type="project" value="UniProtKB-UniPathway"/>
</dbReference>
<keyword evidence="9" id="KW-0627">Porphyrin biosynthesis</keyword>
<evidence type="ECO:0000256" key="6">
    <source>
        <dbReference type="ARBA" id="ARBA00023002"/>
    </source>
</evidence>
<evidence type="ECO:0000256" key="8">
    <source>
        <dbReference type="ARBA" id="ARBA00023239"/>
    </source>
</evidence>
<protein>
    <submittedName>
        <fullName evidence="15">Uroporphyrinogen-III C-methyltransferase</fullName>
    </submittedName>
</protein>
<dbReference type="PIRSF" id="PIRSF036426">
    <property type="entry name" value="Sirohaem_synth"/>
    <property type="match status" value="1"/>
</dbReference>
<name>A0A8J3NDD0_9ACTN</name>
<dbReference type="Pfam" id="PF00590">
    <property type="entry name" value="TP_methylase"/>
    <property type="match status" value="1"/>
</dbReference>
<feature type="active site" description="Proton acceptor" evidence="12">
    <location>
        <position position="217"/>
    </location>
</feature>
<dbReference type="GO" id="GO:0009236">
    <property type="term" value="P:cobalamin biosynthetic process"/>
    <property type="evidence" value="ECO:0007669"/>
    <property type="project" value="UniProtKB-KW"/>
</dbReference>
<dbReference type="PROSITE" id="PS00839">
    <property type="entry name" value="SUMT_1"/>
    <property type="match status" value="1"/>
</dbReference>
<feature type="compositionally biased region" description="Basic and acidic residues" evidence="13">
    <location>
        <begin position="153"/>
        <end position="170"/>
    </location>
</feature>
<dbReference type="GO" id="GO:0032259">
    <property type="term" value="P:methylation"/>
    <property type="evidence" value="ECO:0007669"/>
    <property type="project" value="UniProtKB-KW"/>
</dbReference>
<evidence type="ECO:0000256" key="5">
    <source>
        <dbReference type="ARBA" id="ARBA00022691"/>
    </source>
</evidence>
<evidence type="ECO:0000256" key="10">
    <source>
        <dbReference type="ARBA" id="ARBA00023268"/>
    </source>
</evidence>
<comment type="pathway">
    <text evidence="1">Porphyrin-containing compound metabolism; siroheme biosynthesis; sirohydrochlorin from precorrin-2: step 1/1.</text>
</comment>
<feature type="domain" description="Tetrapyrrole methylase" evidence="14">
    <location>
        <begin position="187"/>
        <end position="398"/>
    </location>
</feature>
<organism evidence="15 16">
    <name type="scientific">Actinocatenispora rupis</name>
    <dbReference type="NCBI Taxonomy" id="519421"/>
    <lineage>
        <taxon>Bacteria</taxon>
        <taxon>Bacillati</taxon>
        <taxon>Actinomycetota</taxon>
        <taxon>Actinomycetes</taxon>
        <taxon>Micromonosporales</taxon>
        <taxon>Micromonosporaceae</taxon>
        <taxon>Actinocatenispora</taxon>
    </lineage>
</organism>
<dbReference type="EMBL" id="BOMB01000012">
    <property type="protein sequence ID" value="GID11354.1"/>
    <property type="molecule type" value="Genomic_DNA"/>
</dbReference>
<dbReference type="RefSeq" id="WP_203657356.1">
    <property type="nucleotide sequence ID" value="NZ_BAAAZM010000006.1"/>
</dbReference>
<evidence type="ECO:0000259" key="14">
    <source>
        <dbReference type="Pfam" id="PF00590"/>
    </source>
</evidence>
<dbReference type="InterPro" id="IPR035996">
    <property type="entry name" value="4pyrrol_Methylase_sf"/>
</dbReference>
<comment type="catalytic activity">
    <reaction evidence="11">
        <text>precorrin-2 + NAD(+) = sirohydrochlorin + NADH + 2 H(+)</text>
        <dbReference type="Rhea" id="RHEA:15613"/>
        <dbReference type="ChEBI" id="CHEBI:15378"/>
        <dbReference type="ChEBI" id="CHEBI:57540"/>
        <dbReference type="ChEBI" id="CHEBI:57945"/>
        <dbReference type="ChEBI" id="CHEBI:58351"/>
        <dbReference type="ChEBI" id="CHEBI:58827"/>
        <dbReference type="EC" id="1.3.1.76"/>
    </reaction>
</comment>